<dbReference type="EMBL" id="JAOVZQ010000001">
    <property type="protein sequence ID" value="MCY0096584.1"/>
    <property type="molecule type" value="Genomic_DNA"/>
</dbReference>
<gene>
    <name evidence="2" type="ORF">OEG82_21585</name>
</gene>
<keyword evidence="3" id="KW-1185">Reference proteome</keyword>
<name>A0ABT3YLD4_9HYPH</name>
<evidence type="ECO:0000256" key="1">
    <source>
        <dbReference type="SAM" id="MobiDB-lite"/>
    </source>
</evidence>
<proteinExistence type="predicted"/>
<dbReference type="Proteomes" id="UP001081283">
    <property type="component" value="Unassembled WGS sequence"/>
</dbReference>
<protein>
    <recommendedName>
        <fullName evidence="4">LysM domain-containing protein</fullName>
    </recommendedName>
</protein>
<evidence type="ECO:0008006" key="4">
    <source>
        <dbReference type="Google" id="ProtNLM"/>
    </source>
</evidence>
<organism evidence="2 3">
    <name type="scientific">Hoeflea ulvae</name>
    <dbReference type="NCBI Taxonomy" id="2983764"/>
    <lineage>
        <taxon>Bacteria</taxon>
        <taxon>Pseudomonadati</taxon>
        <taxon>Pseudomonadota</taxon>
        <taxon>Alphaproteobacteria</taxon>
        <taxon>Hyphomicrobiales</taxon>
        <taxon>Rhizobiaceae</taxon>
        <taxon>Hoeflea</taxon>
    </lineage>
</organism>
<feature type="region of interest" description="Disordered" evidence="1">
    <location>
        <begin position="1"/>
        <end position="21"/>
    </location>
</feature>
<accession>A0ABT3YLD4</accession>
<evidence type="ECO:0000313" key="3">
    <source>
        <dbReference type="Proteomes" id="UP001081283"/>
    </source>
</evidence>
<reference evidence="2" key="1">
    <citation type="submission" date="2022-10" db="EMBL/GenBank/DDBJ databases">
        <title>Hoeflea sp. J2-29, isolated from marine algae.</title>
        <authorList>
            <person name="Kristyanto S."/>
            <person name="Kim J.M."/>
            <person name="Jeon C.O."/>
        </authorList>
    </citation>
    <scope>NUCLEOTIDE SEQUENCE</scope>
    <source>
        <strain evidence="2">J2-29</strain>
    </source>
</reference>
<dbReference type="RefSeq" id="WP_267614396.1">
    <property type="nucleotide sequence ID" value="NZ_JAOVZQ010000001.1"/>
</dbReference>
<comment type="caution">
    <text evidence="2">The sequence shown here is derived from an EMBL/GenBank/DDBJ whole genome shotgun (WGS) entry which is preliminary data.</text>
</comment>
<sequence>MAERPENRYSTTAPFVPQIGDPNPFRGLKPRLVRTLPGYVEHTLAPSDRLDTLALSYFGDPRLWWAIAQANPAVFFPADLVYRANSEEVPVAAFGTMPAKAGTKILIPRKPETST</sequence>
<evidence type="ECO:0000313" key="2">
    <source>
        <dbReference type="EMBL" id="MCY0096584.1"/>
    </source>
</evidence>